<reference evidence="5 6" key="1">
    <citation type="submission" date="2021-04" db="EMBL/GenBank/DDBJ databases">
        <title>Nocardia tengchongensis.</title>
        <authorList>
            <person name="Zhuang k."/>
            <person name="Ran Y."/>
            <person name="Li W."/>
        </authorList>
    </citation>
    <scope>NUCLEOTIDE SEQUENCE [LARGE SCALE GENOMIC DNA]</scope>
    <source>
        <strain evidence="5 6">CFH S0057</strain>
    </source>
</reference>
<gene>
    <name evidence="5" type="ORF">KHQ06_36490</name>
</gene>
<evidence type="ECO:0000256" key="3">
    <source>
        <dbReference type="ARBA" id="ARBA00022679"/>
    </source>
</evidence>
<accession>A0ABX8CN84</accession>
<sequence length="384" mass="39818">MIRSGVLHTARLVRLPAAEAGVDSGAVSAGTVLITGGTGGLGSMLARHLVTDYGVRSLVLASRRGPAAAGAEDLVTELTELGARVRIAACDVSDRSEVAGLLASVPQDAPLTGVVHTAGVLDDGVVVSLSPDQMDTVLTAKADAAWHLHELTRDLDLGLFVLYSSVAGVLGTAGQGNYAAANAFLDGLAECRRHDGRTATSIAWGLWASGTGMTEHLGDVDTTRLSRGGVLAMSDEEGLALFDAAVAQPRSGVIAARMDMTSLAAGARAGTLTPLLEGLLPGVRRATGVVGGLRERLTGLTDAERKALVLDTVRGVAAAVLGHDSGAAVDPDRSFRDLGFDSLTAVETRNRFEHGHRVAVSRDSGFRLSDARRCRHAHPHPTRR</sequence>
<keyword evidence="2" id="KW-0597">Phosphoprotein</keyword>
<feature type="domain" description="Carrier" evidence="4">
    <location>
        <begin position="307"/>
        <end position="384"/>
    </location>
</feature>
<dbReference type="Pfam" id="PF08659">
    <property type="entry name" value="KR"/>
    <property type="match status" value="1"/>
</dbReference>
<keyword evidence="3" id="KW-0808">Transferase</keyword>
<dbReference type="InterPro" id="IPR013968">
    <property type="entry name" value="PKS_KR"/>
</dbReference>
<dbReference type="PANTHER" id="PTHR43775">
    <property type="entry name" value="FATTY ACID SYNTHASE"/>
    <property type="match status" value="1"/>
</dbReference>
<dbReference type="SUPFAM" id="SSF47336">
    <property type="entry name" value="ACP-like"/>
    <property type="match status" value="1"/>
</dbReference>
<organism evidence="5 6">
    <name type="scientific">Nocardia tengchongensis</name>
    <dbReference type="NCBI Taxonomy" id="2055889"/>
    <lineage>
        <taxon>Bacteria</taxon>
        <taxon>Bacillati</taxon>
        <taxon>Actinomycetota</taxon>
        <taxon>Actinomycetes</taxon>
        <taxon>Mycobacteriales</taxon>
        <taxon>Nocardiaceae</taxon>
        <taxon>Nocardia</taxon>
    </lineage>
</organism>
<dbReference type="InterPro" id="IPR020806">
    <property type="entry name" value="PKS_PP-bd"/>
</dbReference>
<evidence type="ECO:0000313" key="6">
    <source>
        <dbReference type="Proteomes" id="UP000683310"/>
    </source>
</evidence>
<keyword evidence="6" id="KW-1185">Reference proteome</keyword>
<evidence type="ECO:0000256" key="1">
    <source>
        <dbReference type="ARBA" id="ARBA00022450"/>
    </source>
</evidence>
<dbReference type="SMART" id="SM00822">
    <property type="entry name" value="PKS_KR"/>
    <property type="match status" value="1"/>
</dbReference>
<dbReference type="PANTHER" id="PTHR43775:SF51">
    <property type="entry name" value="INACTIVE PHENOLPHTHIOCEROL SYNTHESIS POLYKETIDE SYNTHASE TYPE I PKS1-RELATED"/>
    <property type="match status" value="1"/>
</dbReference>
<dbReference type="CDD" id="cd08956">
    <property type="entry name" value="KR_3_FAS_SDR_x"/>
    <property type="match status" value="1"/>
</dbReference>
<name>A0ABX8CN84_9NOCA</name>
<dbReference type="InterPro" id="IPR050091">
    <property type="entry name" value="PKS_NRPS_Biosynth_Enz"/>
</dbReference>
<dbReference type="InterPro" id="IPR006162">
    <property type="entry name" value="Ppantetheine_attach_site"/>
</dbReference>
<dbReference type="SUPFAM" id="SSF51735">
    <property type="entry name" value="NAD(P)-binding Rossmann-fold domains"/>
    <property type="match status" value="1"/>
</dbReference>
<protein>
    <submittedName>
        <fullName evidence="5">SDR family NAD(P)-dependent oxidoreductase</fullName>
    </submittedName>
</protein>
<dbReference type="Proteomes" id="UP000683310">
    <property type="component" value="Chromosome"/>
</dbReference>
<dbReference type="EMBL" id="CP074371">
    <property type="protein sequence ID" value="QVI21396.1"/>
    <property type="molecule type" value="Genomic_DNA"/>
</dbReference>
<evidence type="ECO:0000259" key="4">
    <source>
        <dbReference type="PROSITE" id="PS50075"/>
    </source>
</evidence>
<dbReference type="InterPro" id="IPR009081">
    <property type="entry name" value="PP-bd_ACP"/>
</dbReference>
<dbReference type="PROSITE" id="PS00012">
    <property type="entry name" value="PHOSPHOPANTETHEINE"/>
    <property type="match status" value="1"/>
</dbReference>
<dbReference type="Pfam" id="PF00550">
    <property type="entry name" value="PP-binding"/>
    <property type="match status" value="1"/>
</dbReference>
<dbReference type="SMART" id="SM00823">
    <property type="entry name" value="PKS_PP"/>
    <property type="match status" value="1"/>
</dbReference>
<dbReference type="Gene3D" id="1.10.1200.10">
    <property type="entry name" value="ACP-like"/>
    <property type="match status" value="1"/>
</dbReference>
<evidence type="ECO:0000256" key="2">
    <source>
        <dbReference type="ARBA" id="ARBA00022553"/>
    </source>
</evidence>
<dbReference type="PROSITE" id="PS50075">
    <property type="entry name" value="CARRIER"/>
    <property type="match status" value="1"/>
</dbReference>
<proteinExistence type="predicted"/>
<dbReference type="InterPro" id="IPR036736">
    <property type="entry name" value="ACP-like_sf"/>
</dbReference>
<dbReference type="InterPro" id="IPR036291">
    <property type="entry name" value="NAD(P)-bd_dom_sf"/>
</dbReference>
<dbReference type="Gene3D" id="3.40.50.720">
    <property type="entry name" value="NAD(P)-binding Rossmann-like Domain"/>
    <property type="match status" value="1"/>
</dbReference>
<evidence type="ECO:0000313" key="5">
    <source>
        <dbReference type="EMBL" id="QVI21396.1"/>
    </source>
</evidence>
<dbReference type="InterPro" id="IPR057326">
    <property type="entry name" value="KR_dom"/>
</dbReference>
<keyword evidence="1" id="KW-0596">Phosphopantetheine</keyword>